<dbReference type="Proteomes" id="UP001597195">
    <property type="component" value="Unassembled WGS sequence"/>
</dbReference>
<evidence type="ECO:0000313" key="2">
    <source>
        <dbReference type="EMBL" id="MFD1548486.1"/>
    </source>
</evidence>
<feature type="compositionally biased region" description="Low complexity" evidence="1">
    <location>
        <begin position="123"/>
        <end position="133"/>
    </location>
</feature>
<evidence type="ECO:0008006" key="4">
    <source>
        <dbReference type="Google" id="ProtNLM"/>
    </source>
</evidence>
<reference evidence="3" key="1">
    <citation type="journal article" date="2019" name="Int. J. Syst. Evol. Microbiol.">
        <title>The Global Catalogue of Microorganisms (GCM) 10K type strain sequencing project: providing services to taxonomists for standard genome sequencing and annotation.</title>
        <authorList>
            <consortium name="The Broad Institute Genomics Platform"/>
            <consortium name="The Broad Institute Genome Sequencing Center for Infectious Disease"/>
            <person name="Wu L."/>
            <person name="Ma J."/>
        </authorList>
    </citation>
    <scope>NUCLEOTIDE SEQUENCE [LARGE SCALE GENOMIC DNA]</scope>
    <source>
        <strain evidence="3">CCM 8906</strain>
    </source>
</reference>
<comment type="caution">
    <text evidence="2">The sequence shown here is derived from an EMBL/GenBank/DDBJ whole genome shotgun (WGS) entry which is preliminary data.</text>
</comment>
<protein>
    <recommendedName>
        <fullName evidence="4">Carbohydrate kinase PfkB domain-containing protein</fullName>
    </recommendedName>
</protein>
<gene>
    <name evidence="2" type="ORF">ACFQ5T_02100</name>
</gene>
<keyword evidence="3" id="KW-1185">Reference proteome</keyword>
<name>A0ABW4H1C1_9LACO</name>
<organism evidence="2 3">
    <name type="scientific">Levilactobacillus fuyuanensis</name>
    <dbReference type="NCBI Taxonomy" id="2486022"/>
    <lineage>
        <taxon>Bacteria</taxon>
        <taxon>Bacillati</taxon>
        <taxon>Bacillota</taxon>
        <taxon>Bacilli</taxon>
        <taxon>Lactobacillales</taxon>
        <taxon>Lactobacillaceae</taxon>
        <taxon>Levilactobacillus</taxon>
    </lineage>
</organism>
<evidence type="ECO:0000313" key="3">
    <source>
        <dbReference type="Proteomes" id="UP001597195"/>
    </source>
</evidence>
<accession>A0ABW4H1C1</accession>
<proteinExistence type="predicted"/>
<sequence length="152" mass="16764">MHFALPGGENKLERGGQNTNVALSLAAARVTSAVGTVFSHRTGFRLGLKPRSRPRVSKHIPWRKNGHPTIFTAGSTLAASSYTTIVYHLHDRPLMNYNSLQKFIVLTSPYDRPSRPPLSLHYSSSAKSQSFKNSSRKTKATPKITGAAFYHT</sequence>
<dbReference type="EMBL" id="JBHTOM010000002">
    <property type="protein sequence ID" value="MFD1548486.1"/>
    <property type="molecule type" value="Genomic_DNA"/>
</dbReference>
<evidence type="ECO:0000256" key="1">
    <source>
        <dbReference type="SAM" id="MobiDB-lite"/>
    </source>
</evidence>
<feature type="region of interest" description="Disordered" evidence="1">
    <location>
        <begin position="116"/>
        <end position="152"/>
    </location>
</feature>